<dbReference type="Pfam" id="PF01047">
    <property type="entry name" value="MarR"/>
    <property type="match status" value="1"/>
</dbReference>
<feature type="domain" description="HTH marR-type" evidence="4">
    <location>
        <begin position="1"/>
        <end position="140"/>
    </location>
</feature>
<reference evidence="6" key="1">
    <citation type="submission" date="2015-10" db="EMBL/GenBank/DDBJ databases">
        <authorList>
            <person name="Lehtovirta-Morley L.E."/>
            <person name="Vieille C."/>
        </authorList>
    </citation>
    <scope>NUCLEOTIDE SEQUENCE [LARGE SCALE GENOMIC DNA]</scope>
</reference>
<dbReference type="PANTHER" id="PTHR42756">
    <property type="entry name" value="TRANSCRIPTIONAL REGULATOR, MARR"/>
    <property type="match status" value="1"/>
</dbReference>
<keyword evidence="6" id="KW-1185">Reference proteome</keyword>
<protein>
    <submittedName>
        <fullName evidence="5">MarR family transcriptional regulator</fullName>
    </submittedName>
</protein>
<gene>
    <name evidence="5" type="ORF">NDEV_1305</name>
</gene>
<dbReference type="PROSITE" id="PS50995">
    <property type="entry name" value="HTH_MARR_2"/>
    <property type="match status" value="1"/>
</dbReference>
<dbReference type="InterPro" id="IPR036390">
    <property type="entry name" value="WH_DNA-bd_sf"/>
</dbReference>
<evidence type="ECO:0000256" key="2">
    <source>
        <dbReference type="ARBA" id="ARBA00023125"/>
    </source>
</evidence>
<keyword evidence="3" id="KW-0804">Transcription</keyword>
<dbReference type="AlphaFoldDB" id="A0A128A3Z5"/>
<keyword evidence="1" id="KW-0805">Transcription regulation</keyword>
<dbReference type="EMBL" id="LN890280">
    <property type="protein sequence ID" value="CUR52070.1"/>
    <property type="molecule type" value="Genomic_DNA"/>
</dbReference>
<organism evidence="5 6">
    <name type="scientific">Nitrosotalea devaniterrae</name>
    <dbReference type="NCBI Taxonomy" id="1078905"/>
    <lineage>
        <taxon>Archaea</taxon>
        <taxon>Nitrososphaerota</taxon>
        <taxon>Nitrososphaeria</taxon>
        <taxon>Nitrosotaleales</taxon>
        <taxon>Nitrosotaleaceae</taxon>
        <taxon>Nitrosotalea</taxon>
    </lineage>
</organism>
<evidence type="ECO:0000259" key="4">
    <source>
        <dbReference type="PROSITE" id="PS50995"/>
    </source>
</evidence>
<dbReference type="PRINTS" id="PR00598">
    <property type="entry name" value="HTHMARR"/>
</dbReference>
<evidence type="ECO:0000313" key="5">
    <source>
        <dbReference type="EMBL" id="CUR52070.1"/>
    </source>
</evidence>
<evidence type="ECO:0000256" key="1">
    <source>
        <dbReference type="ARBA" id="ARBA00023015"/>
    </source>
</evidence>
<dbReference type="GO" id="GO:0003677">
    <property type="term" value="F:DNA binding"/>
    <property type="evidence" value="ECO:0007669"/>
    <property type="project" value="UniProtKB-KW"/>
</dbReference>
<dbReference type="SMART" id="SM00347">
    <property type="entry name" value="HTH_MARR"/>
    <property type="match status" value="1"/>
</dbReference>
<name>A0A128A3Z5_9ARCH</name>
<dbReference type="KEGG" id="ndv:NDEV_1305"/>
<dbReference type="InterPro" id="IPR000835">
    <property type="entry name" value="HTH_MarR-typ"/>
</dbReference>
<sequence>MRKLDLSESVGALIALASKSQERLAEIEMKKQLGLTPAQWKVILVLNIMDGLTQKEIAEKINVDGSTLVPVIDKMEQSGLVERKADSKDRRNNRIFLTKKSESTVDSIIMIILQLRKIIYNGISEDEISSTKNVLKILIKNSDAASIQAKTSGKVTP</sequence>
<dbReference type="PANTHER" id="PTHR42756:SF1">
    <property type="entry name" value="TRANSCRIPTIONAL REPRESSOR OF EMRAB OPERON"/>
    <property type="match status" value="1"/>
</dbReference>
<dbReference type="GO" id="GO:0003700">
    <property type="term" value="F:DNA-binding transcription factor activity"/>
    <property type="evidence" value="ECO:0007669"/>
    <property type="project" value="InterPro"/>
</dbReference>
<evidence type="ECO:0000313" key="6">
    <source>
        <dbReference type="Proteomes" id="UP000196239"/>
    </source>
</evidence>
<dbReference type="SUPFAM" id="SSF46785">
    <property type="entry name" value="Winged helix' DNA-binding domain"/>
    <property type="match status" value="1"/>
</dbReference>
<dbReference type="Proteomes" id="UP000196239">
    <property type="component" value="Chromosome 1"/>
</dbReference>
<proteinExistence type="predicted"/>
<dbReference type="InterPro" id="IPR036388">
    <property type="entry name" value="WH-like_DNA-bd_sf"/>
</dbReference>
<keyword evidence="2" id="KW-0238">DNA-binding</keyword>
<dbReference type="Gene3D" id="1.10.10.10">
    <property type="entry name" value="Winged helix-like DNA-binding domain superfamily/Winged helix DNA-binding domain"/>
    <property type="match status" value="1"/>
</dbReference>
<evidence type="ECO:0000256" key="3">
    <source>
        <dbReference type="ARBA" id="ARBA00023163"/>
    </source>
</evidence>
<accession>A0A128A3Z5</accession>